<reference evidence="2 3" key="1">
    <citation type="submission" date="2015-06" db="EMBL/GenBank/DDBJ databases">
        <title>Draft genome sequence of an Alphaproteobacteria species associated to the Mediterranean sponge Oscarella lobularis.</title>
        <authorList>
            <person name="Jourda C."/>
            <person name="Santini S."/>
            <person name="Claverie J.-M."/>
        </authorList>
    </citation>
    <scope>NUCLEOTIDE SEQUENCE [LARGE SCALE GENOMIC DNA]</scope>
    <source>
        <strain evidence="2">IGS</strain>
    </source>
</reference>
<keyword evidence="1" id="KW-0812">Transmembrane</keyword>
<accession>A0A0J9E2P7</accession>
<sequence length="288" mass="33082">MPSQYRIFFIVAWALVALQFTQAYLRGFIDHPLLALGYPLVVTPFAFWHGALRYGWRKMFILFIMVFGTGFTFETMSVLTGFPFGHYHYTELLGWQLGVVPVSVMPSYFAFGYISWVLAGIILQRFDNRIIGGEILIVPIIAAYIMSAWDLRIDPLASTINPMWVWEEGGTYFGVPISNFLGWYFVVLIFYLMFALLNRSSNDQPTPDIVNIKSYWLMAILVYGSQLLDNLTGYMWRENYMVTSLDGHDWWATDIYGAMLVVALWTVLPITAYSWLQLNKAFAPSPAQ</sequence>
<dbReference type="STRING" id="1675527.AIOL_002070"/>
<protein>
    <submittedName>
        <fullName evidence="2">C-1'-hydroxylase CruF</fullName>
    </submittedName>
</protein>
<feature type="transmembrane region" description="Helical" evidence="1">
    <location>
        <begin position="169"/>
        <end position="194"/>
    </location>
</feature>
<feature type="transmembrane region" description="Helical" evidence="1">
    <location>
        <begin position="255"/>
        <end position="276"/>
    </location>
</feature>
<evidence type="ECO:0000313" key="2">
    <source>
        <dbReference type="EMBL" id="KMW57111.1"/>
    </source>
</evidence>
<name>A0A0J9E2P7_9RHOB</name>
<dbReference type="OrthoDB" id="9811293at2"/>
<feature type="transmembrane region" description="Helical" evidence="1">
    <location>
        <begin position="130"/>
        <end position="149"/>
    </location>
</feature>
<dbReference type="PANTHER" id="PTHR39419">
    <property type="entry name" value="SLL0814 PROTEIN"/>
    <property type="match status" value="1"/>
</dbReference>
<feature type="transmembrane region" description="Helical" evidence="1">
    <location>
        <begin position="104"/>
        <end position="123"/>
    </location>
</feature>
<dbReference type="Proteomes" id="UP000037178">
    <property type="component" value="Unassembled WGS sequence"/>
</dbReference>
<dbReference type="AlphaFoldDB" id="A0A0J9E2P7"/>
<dbReference type="EMBL" id="LFTY01000002">
    <property type="protein sequence ID" value="KMW57111.1"/>
    <property type="molecule type" value="Genomic_DNA"/>
</dbReference>
<feature type="transmembrane region" description="Helical" evidence="1">
    <location>
        <begin position="215"/>
        <end position="235"/>
    </location>
</feature>
<comment type="caution">
    <text evidence="2">The sequence shown here is derived from an EMBL/GenBank/DDBJ whole genome shotgun (WGS) entry which is preliminary data.</text>
</comment>
<keyword evidence="1" id="KW-1133">Transmembrane helix</keyword>
<keyword evidence="3" id="KW-1185">Reference proteome</keyword>
<dbReference type="InterPro" id="IPR007354">
    <property type="entry name" value="CruF-like"/>
</dbReference>
<feature type="transmembrane region" description="Helical" evidence="1">
    <location>
        <begin position="59"/>
        <end position="84"/>
    </location>
</feature>
<dbReference type="RefSeq" id="WP_049642890.1">
    <property type="nucleotide sequence ID" value="NZ_LFTY01000002.1"/>
</dbReference>
<evidence type="ECO:0000313" key="3">
    <source>
        <dbReference type="Proteomes" id="UP000037178"/>
    </source>
</evidence>
<evidence type="ECO:0000256" key="1">
    <source>
        <dbReference type="SAM" id="Phobius"/>
    </source>
</evidence>
<dbReference type="PANTHER" id="PTHR39419:SF1">
    <property type="entry name" value="SLL0814 PROTEIN"/>
    <property type="match status" value="1"/>
</dbReference>
<gene>
    <name evidence="2" type="ORF">AIOL_002070</name>
</gene>
<proteinExistence type="predicted"/>
<organism evidence="2 3">
    <name type="scientific">Candidatus Rhodobacter oscarellae</name>
    <dbReference type="NCBI Taxonomy" id="1675527"/>
    <lineage>
        <taxon>Bacteria</taxon>
        <taxon>Pseudomonadati</taxon>
        <taxon>Pseudomonadota</taxon>
        <taxon>Alphaproteobacteria</taxon>
        <taxon>Rhodobacterales</taxon>
        <taxon>Rhodobacter group</taxon>
        <taxon>Rhodobacter</taxon>
    </lineage>
</organism>
<dbReference type="Pfam" id="PF04240">
    <property type="entry name" value="Caroten_synth"/>
    <property type="match status" value="1"/>
</dbReference>
<dbReference type="PATRIC" id="fig|1675527.3.peg.2177"/>
<feature type="transmembrane region" description="Helical" evidence="1">
    <location>
        <begin position="33"/>
        <end position="52"/>
    </location>
</feature>
<keyword evidence="1" id="KW-0472">Membrane</keyword>